<proteinExistence type="inferred from homology"/>
<reference evidence="10 11" key="1">
    <citation type="journal article" date="2020" name="Nature">
        <title>Bacterial chemolithoautotrophy via manganese oxidation.</title>
        <authorList>
            <person name="Yu H."/>
            <person name="Leadbetter J.R."/>
        </authorList>
    </citation>
    <scope>NUCLEOTIDE SEQUENCE [LARGE SCALE GENOMIC DNA]</scope>
    <source>
        <strain evidence="10 11">Mn-1</strain>
    </source>
</reference>
<dbReference type="GO" id="GO:0046872">
    <property type="term" value="F:metal ion binding"/>
    <property type="evidence" value="ECO:0007669"/>
    <property type="project" value="UniProtKB-KW"/>
</dbReference>
<name>A0A7X6DR86_9BACT</name>
<keyword evidence="6 9" id="KW-0456">Lyase</keyword>
<dbReference type="InterPro" id="IPR015813">
    <property type="entry name" value="Pyrv/PenolPyrv_kinase-like_dom"/>
</dbReference>
<dbReference type="InterPro" id="IPR012695">
    <property type="entry name" value="PrpB"/>
</dbReference>
<dbReference type="UniPathway" id="UPA00946"/>
<evidence type="ECO:0000256" key="7">
    <source>
        <dbReference type="ARBA" id="ARBA00044762"/>
    </source>
</evidence>
<dbReference type="InterPro" id="IPR018523">
    <property type="entry name" value="Isocitrate_lyase_ph_CS"/>
</dbReference>
<comment type="subunit">
    <text evidence="7">Homotetramer; dimer of dimers.</text>
</comment>
<dbReference type="NCBIfam" id="TIGR02317">
    <property type="entry name" value="prpB"/>
    <property type="match status" value="1"/>
</dbReference>
<dbReference type="PANTHER" id="PTHR42905:SF5">
    <property type="entry name" value="CARBOXYVINYL-CARBOXYPHOSPHONATE PHOSPHORYLMUTASE, CHLOROPLASTIC"/>
    <property type="match status" value="1"/>
</dbReference>
<dbReference type="InterPro" id="IPR040442">
    <property type="entry name" value="Pyrv_kinase-like_dom_sf"/>
</dbReference>
<comment type="similarity">
    <text evidence="3 9">Belongs to the isocitrate lyase/PEP mutase superfamily. Methylisocitrate lyase family.</text>
</comment>
<dbReference type="Gene3D" id="3.20.20.60">
    <property type="entry name" value="Phosphoenolpyruvate-binding domains"/>
    <property type="match status" value="1"/>
</dbReference>
<organism evidence="10 11">
    <name type="scientific">Candidatus Manganitrophus noduliformans</name>
    <dbReference type="NCBI Taxonomy" id="2606439"/>
    <lineage>
        <taxon>Bacteria</taxon>
        <taxon>Pseudomonadati</taxon>
        <taxon>Nitrospirota</taxon>
        <taxon>Nitrospiria</taxon>
        <taxon>Candidatus Troglogloeales</taxon>
        <taxon>Candidatus Manganitrophaceae</taxon>
        <taxon>Candidatus Manganitrophus</taxon>
    </lineage>
</organism>
<evidence type="ECO:0000256" key="5">
    <source>
        <dbReference type="ARBA" id="ARBA00022842"/>
    </source>
</evidence>
<dbReference type="PROSITE" id="PS00161">
    <property type="entry name" value="ISOCITRATE_LYASE"/>
    <property type="match status" value="1"/>
</dbReference>
<keyword evidence="5" id="KW-0460">Magnesium</keyword>
<dbReference type="Pfam" id="PF13714">
    <property type="entry name" value="PEP_mutase"/>
    <property type="match status" value="1"/>
</dbReference>
<dbReference type="InterPro" id="IPR039556">
    <property type="entry name" value="ICL/PEPM"/>
</dbReference>
<evidence type="ECO:0000313" key="11">
    <source>
        <dbReference type="Proteomes" id="UP000534783"/>
    </source>
</evidence>
<comment type="function">
    <text evidence="9">Catalyzes the thermodynamically favored C-C bond cleavage of (2R,3S)-2-methylisocitrate to yield pyruvate and succinate.</text>
</comment>
<comment type="caution">
    <text evidence="10">The sequence shown here is derived from an EMBL/GenBank/DDBJ whole genome shotgun (WGS) entry which is preliminary data.</text>
</comment>
<dbReference type="EC" id="4.1.3.30" evidence="9"/>
<dbReference type="AlphaFoldDB" id="A0A7X6DR86"/>
<evidence type="ECO:0000256" key="4">
    <source>
        <dbReference type="ARBA" id="ARBA00022723"/>
    </source>
</evidence>
<dbReference type="CDD" id="cd00377">
    <property type="entry name" value="ICL_PEPM"/>
    <property type="match status" value="1"/>
</dbReference>
<dbReference type="FunFam" id="3.20.20.60:FF:000009">
    <property type="entry name" value="2-methylisocitrate lyase"/>
    <property type="match status" value="1"/>
</dbReference>
<keyword evidence="4" id="KW-0479">Metal-binding</keyword>
<keyword evidence="11" id="KW-1185">Reference proteome</keyword>
<evidence type="ECO:0000256" key="3">
    <source>
        <dbReference type="ARBA" id="ARBA00009282"/>
    </source>
</evidence>
<sequence length="300" mass="33004">MTSPGRRLRRIIEKRALLLPGAFNAFSAELIERAGFEAVYISGAGLANGVAGVPDVGLLSLAEVTAQAAYIARAVKIPAIADADTGFGEGIHLVRAVEGFETAGVAGIQIEDQAFPKRCGHLPGKSLIPAREMVQKIQAATRARRDPDFLIIARTDARGVTGFRDAVDRARRYLDVGADVIFPEALESAEEFTKFAEKIKAPLLANMTEFGKSPLLSAEELSRIGYRLILFPMTLFRTAAKAMEETLEALKKEGTSRRLLGRMQSRRDLYEVIRYADYERLDQDLASQKPGPKRSNRRKK</sequence>
<dbReference type="EMBL" id="VTOW01000002">
    <property type="protein sequence ID" value="NKE71937.1"/>
    <property type="molecule type" value="Genomic_DNA"/>
</dbReference>
<evidence type="ECO:0000256" key="2">
    <source>
        <dbReference type="ARBA" id="ARBA00001946"/>
    </source>
</evidence>
<comment type="catalytic activity">
    <reaction evidence="1 9">
        <text>(2S,3R)-3-hydroxybutane-1,2,3-tricarboxylate = pyruvate + succinate</text>
        <dbReference type="Rhea" id="RHEA:16809"/>
        <dbReference type="ChEBI" id="CHEBI:15361"/>
        <dbReference type="ChEBI" id="CHEBI:30031"/>
        <dbReference type="ChEBI" id="CHEBI:57429"/>
        <dbReference type="EC" id="4.1.3.30"/>
    </reaction>
</comment>
<evidence type="ECO:0000256" key="1">
    <source>
        <dbReference type="ARBA" id="ARBA00001050"/>
    </source>
</evidence>
<comment type="function">
    <text evidence="8">Involved in the catabolism of short chain fatty acids (SCFA) via the 2-methylcitrate cycle I (propionate degradation route). Catalyzes the thermodynamically favored C-C bond cleavage of (2R,3S)-2-methylisocitrate to yield pyruvate and succinate via an alpha-carboxy-carbanion intermediate.</text>
</comment>
<dbReference type="GO" id="GO:0019629">
    <property type="term" value="P:propionate catabolic process, 2-methylcitrate cycle"/>
    <property type="evidence" value="ECO:0007669"/>
    <property type="project" value="InterPro"/>
</dbReference>
<comment type="pathway">
    <text evidence="9">Organic acid metabolism; propanoate degradation.</text>
</comment>
<dbReference type="RefSeq" id="WP_168061021.1">
    <property type="nucleotide sequence ID" value="NZ_VTOW01000002.1"/>
</dbReference>
<dbReference type="Proteomes" id="UP000534783">
    <property type="component" value="Unassembled WGS sequence"/>
</dbReference>
<evidence type="ECO:0000256" key="8">
    <source>
        <dbReference type="ARBA" id="ARBA00057039"/>
    </source>
</evidence>
<evidence type="ECO:0000256" key="9">
    <source>
        <dbReference type="RuleBase" id="RU361121"/>
    </source>
</evidence>
<dbReference type="GO" id="GO:0046421">
    <property type="term" value="F:methylisocitrate lyase activity"/>
    <property type="evidence" value="ECO:0007669"/>
    <property type="project" value="UniProtKB-EC"/>
</dbReference>
<evidence type="ECO:0000256" key="6">
    <source>
        <dbReference type="ARBA" id="ARBA00023239"/>
    </source>
</evidence>
<evidence type="ECO:0000313" key="10">
    <source>
        <dbReference type="EMBL" id="NKE71937.1"/>
    </source>
</evidence>
<protein>
    <recommendedName>
        <fullName evidence="9">Methylisocitrate lyase</fullName>
        <ecNumber evidence="9">4.1.3.30</ecNumber>
    </recommendedName>
</protein>
<dbReference type="PANTHER" id="PTHR42905">
    <property type="entry name" value="PHOSPHOENOLPYRUVATE CARBOXYLASE"/>
    <property type="match status" value="1"/>
</dbReference>
<accession>A0A7X6DR86</accession>
<gene>
    <name evidence="10" type="primary">prpB</name>
    <name evidence="10" type="ORF">MNODULE_14405</name>
</gene>
<comment type="cofactor">
    <cofactor evidence="2">
        <name>Mg(2+)</name>
        <dbReference type="ChEBI" id="CHEBI:18420"/>
    </cofactor>
</comment>
<dbReference type="SUPFAM" id="SSF51621">
    <property type="entry name" value="Phosphoenolpyruvate/pyruvate domain"/>
    <property type="match status" value="1"/>
</dbReference>